<evidence type="ECO:0000313" key="7">
    <source>
        <dbReference type="EMBL" id="GAA2002177.1"/>
    </source>
</evidence>
<keyword evidence="8" id="KW-1185">Reference proteome</keyword>
<evidence type="ECO:0000259" key="6">
    <source>
        <dbReference type="Pfam" id="PF03466"/>
    </source>
</evidence>
<keyword evidence="2" id="KW-0805">Transcription regulation</keyword>
<evidence type="ECO:0000256" key="1">
    <source>
        <dbReference type="ARBA" id="ARBA00009437"/>
    </source>
</evidence>
<reference evidence="7 8" key="1">
    <citation type="journal article" date="2019" name="Int. J. Syst. Evol. Microbiol.">
        <title>The Global Catalogue of Microorganisms (GCM) 10K type strain sequencing project: providing services to taxonomists for standard genome sequencing and annotation.</title>
        <authorList>
            <consortium name="The Broad Institute Genomics Platform"/>
            <consortium name="The Broad Institute Genome Sequencing Center for Infectious Disease"/>
            <person name="Wu L."/>
            <person name="Ma J."/>
        </authorList>
    </citation>
    <scope>NUCLEOTIDE SEQUENCE [LARGE SCALE GENOMIC DNA]</scope>
    <source>
        <strain evidence="7 8">JCM 14546</strain>
    </source>
</reference>
<comment type="caution">
    <text evidence="7">The sequence shown here is derived from an EMBL/GenBank/DDBJ whole genome shotgun (WGS) entry which is preliminary data.</text>
</comment>
<dbReference type="EMBL" id="BAAANO010000008">
    <property type="protein sequence ID" value="GAA2002177.1"/>
    <property type="molecule type" value="Genomic_DNA"/>
</dbReference>
<sequence>MSSGSASSVRPRTDSCPRCCAPPAPRCRESVSTSRASSSPAPPRDSSPRGASTPRCCVHPPAGCLRRNRPAEAPSPPGSSPATPCAWRCRPTTLAARARLTLADLAAEDFVSYPAESVVRDITAEAARRAGFTPHVAQEARETATLLALVAAGLGIALVPIAEKEFSLQGVVFRPVEDAPDIDLVLAHRTGDGPTPLLDAFLTEVAGPLAGLRTAPLRTAAPDAPIVPRPEEA</sequence>
<comment type="similarity">
    <text evidence="1">Belongs to the LysR transcriptional regulatory family.</text>
</comment>
<feature type="compositionally biased region" description="Low complexity" evidence="5">
    <location>
        <begin position="30"/>
        <end position="39"/>
    </location>
</feature>
<evidence type="ECO:0000256" key="2">
    <source>
        <dbReference type="ARBA" id="ARBA00023015"/>
    </source>
</evidence>
<gene>
    <name evidence="7" type="ORF">GCM10009755_08440</name>
</gene>
<evidence type="ECO:0000313" key="8">
    <source>
        <dbReference type="Proteomes" id="UP001500755"/>
    </source>
</evidence>
<dbReference type="InterPro" id="IPR005119">
    <property type="entry name" value="LysR_subst-bd"/>
</dbReference>
<dbReference type="Pfam" id="PF03466">
    <property type="entry name" value="LysR_substrate"/>
    <property type="match status" value="1"/>
</dbReference>
<feature type="domain" description="LysR substrate-binding" evidence="6">
    <location>
        <begin position="87"/>
        <end position="205"/>
    </location>
</feature>
<feature type="region of interest" description="Disordered" evidence="5">
    <location>
        <begin position="1"/>
        <end position="54"/>
    </location>
</feature>
<evidence type="ECO:0000256" key="4">
    <source>
        <dbReference type="ARBA" id="ARBA00023163"/>
    </source>
</evidence>
<evidence type="ECO:0000256" key="5">
    <source>
        <dbReference type="SAM" id="MobiDB-lite"/>
    </source>
</evidence>
<evidence type="ECO:0000256" key="3">
    <source>
        <dbReference type="ARBA" id="ARBA00023125"/>
    </source>
</evidence>
<dbReference type="SUPFAM" id="SSF53850">
    <property type="entry name" value="Periplasmic binding protein-like II"/>
    <property type="match status" value="1"/>
</dbReference>
<proteinExistence type="inferred from homology"/>
<dbReference type="PANTHER" id="PTHR30346">
    <property type="entry name" value="TRANSCRIPTIONAL DUAL REGULATOR HCAR-RELATED"/>
    <property type="match status" value="1"/>
</dbReference>
<dbReference type="Proteomes" id="UP001500755">
    <property type="component" value="Unassembled WGS sequence"/>
</dbReference>
<keyword evidence="4" id="KW-0804">Transcription</keyword>
<feature type="compositionally biased region" description="Polar residues" evidence="5">
    <location>
        <begin position="1"/>
        <end position="10"/>
    </location>
</feature>
<accession>A0ABN2T911</accession>
<dbReference type="Gene3D" id="3.40.190.10">
    <property type="entry name" value="Periplasmic binding protein-like II"/>
    <property type="match status" value="2"/>
</dbReference>
<dbReference type="CDD" id="cd08414">
    <property type="entry name" value="PBP2_LTTR_aromatics_like"/>
    <property type="match status" value="1"/>
</dbReference>
<organism evidence="7 8">
    <name type="scientific">Brevibacterium samyangense</name>
    <dbReference type="NCBI Taxonomy" id="366888"/>
    <lineage>
        <taxon>Bacteria</taxon>
        <taxon>Bacillati</taxon>
        <taxon>Actinomycetota</taxon>
        <taxon>Actinomycetes</taxon>
        <taxon>Micrococcales</taxon>
        <taxon>Brevibacteriaceae</taxon>
        <taxon>Brevibacterium</taxon>
    </lineage>
</organism>
<keyword evidence="3" id="KW-0238">DNA-binding</keyword>
<protein>
    <recommendedName>
        <fullName evidence="6">LysR substrate-binding domain-containing protein</fullName>
    </recommendedName>
</protein>
<name>A0ABN2T911_9MICO</name>
<dbReference type="PANTHER" id="PTHR30346:SF0">
    <property type="entry name" value="HCA OPERON TRANSCRIPTIONAL ACTIVATOR HCAR"/>
    <property type="match status" value="1"/>
</dbReference>